<feature type="domain" description="DUF397" evidence="1">
    <location>
        <begin position="12"/>
        <end position="62"/>
    </location>
</feature>
<accession>A0ABU3QKJ5</accession>
<gene>
    <name evidence="2" type="ORF">RND61_14475</name>
</gene>
<feature type="domain" description="DUF397" evidence="1">
    <location>
        <begin position="63"/>
        <end position="114"/>
    </location>
</feature>
<dbReference type="Pfam" id="PF04149">
    <property type="entry name" value="DUF397"/>
    <property type="match status" value="2"/>
</dbReference>
<sequence>MTHVSRPDLSAAAWRKSSYSNTQGGECVEVADGYTGVVPVRDSKSPHHPALVVTDGAWGAFIEWRKSSYSNTQGGDCIEVADGLPGLVPVRDSKNPARPGLIVSDGAWGAFIGSLA</sequence>
<name>A0ABU3QKJ5_9ACTN</name>
<comment type="caution">
    <text evidence="2">The sequence shown here is derived from an EMBL/GenBank/DDBJ whole genome shotgun (WGS) entry which is preliminary data.</text>
</comment>
<protein>
    <submittedName>
        <fullName evidence="2">DUF397 domain-containing protein</fullName>
    </submittedName>
</protein>
<keyword evidence="3" id="KW-1185">Reference proteome</keyword>
<dbReference type="RefSeq" id="WP_315878336.1">
    <property type="nucleotide sequence ID" value="NZ_JAWCTQ010000015.1"/>
</dbReference>
<dbReference type="Proteomes" id="UP001250181">
    <property type="component" value="Unassembled WGS sequence"/>
</dbReference>
<evidence type="ECO:0000313" key="2">
    <source>
        <dbReference type="EMBL" id="MDT9683267.1"/>
    </source>
</evidence>
<organism evidence="2 3">
    <name type="scientific">Streptomyces tamarix</name>
    <dbReference type="NCBI Taxonomy" id="3078565"/>
    <lineage>
        <taxon>Bacteria</taxon>
        <taxon>Bacillati</taxon>
        <taxon>Actinomycetota</taxon>
        <taxon>Actinomycetes</taxon>
        <taxon>Kitasatosporales</taxon>
        <taxon>Streptomycetaceae</taxon>
        <taxon>Streptomyces</taxon>
    </lineage>
</organism>
<dbReference type="InterPro" id="IPR007278">
    <property type="entry name" value="DUF397"/>
</dbReference>
<evidence type="ECO:0000259" key="1">
    <source>
        <dbReference type="Pfam" id="PF04149"/>
    </source>
</evidence>
<dbReference type="EMBL" id="JAWCTQ010000015">
    <property type="protein sequence ID" value="MDT9683267.1"/>
    <property type="molecule type" value="Genomic_DNA"/>
</dbReference>
<proteinExistence type="predicted"/>
<reference evidence="2 3" key="1">
    <citation type="submission" date="2023-09" db="EMBL/GenBank/DDBJ databases">
        <title>Streptomyces sp. nov.: A antagonism against Alternaria gaisen Producing Streptochlin, Isolated from Tamarix root soil.</title>
        <authorList>
            <person name="Chen Y."/>
        </authorList>
    </citation>
    <scope>NUCLEOTIDE SEQUENCE [LARGE SCALE GENOMIC DNA]</scope>
    <source>
        <strain evidence="2 3">TRM76323</strain>
    </source>
</reference>
<evidence type="ECO:0000313" key="3">
    <source>
        <dbReference type="Proteomes" id="UP001250181"/>
    </source>
</evidence>